<dbReference type="PANTHER" id="PTHR45011">
    <property type="entry name" value="DAP3-BINDING CELL DEATH ENHANCER 1"/>
    <property type="match status" value="1"/>
</dbReference>
<sequence>MKKLLLSTFIMINLLTGCSSDSDYNEVETYNDKDVLYKKAAVLQDAAAQFALGANYYFGQNGYTQDYSQAKKWFEASAKQGYTTSQYNLGLMYNKGEGVKPDYKKAIMYYEQAAQANFVRAQNNLGFIYYEGKVVPQDLDKAKFWFEKAANQGHLKSQLALATIYLSNRKNYPKGLELLKPALKANNPEAQVLMGVLYYNGTVVSKDMNEAKRYFDMACKNGLQKGCELSKDIQ</sequence>
<organism evidence="1 2">
    <name type="scientific">Gilliamella apicola</name>
    <dbReference type="NCBI Taxonomy" id="1196095"/>
    <lineage>
        <taxon>Bacteria</taxon>
        <taxon>Pseudomonadati</taxon>
        <taxon>Pseudomonadota</taxon>
        <taxon>Gammaproteobacteria</taxon>
        <taxon>Orbales</taxon>
        <taxon>Orbaceae</taxon>
        <taxon>Gilliamella</taxon>
    </lineage>
</organism>
<reference evidence="1 2" key="1">
    <citation type="submission" date="2019-07" db="EMBL/GenBank/DDBJ databases">
        <title>Gilliamella genomes.</title>
        <authorList>
            <person name="Zheng H."/>
        </authorList>
    </citation>
    <scope>NUCLEOTIDE SEQUENCE [LARGE SCALE GENOMIC DNA]</scope>
    <source>
        <strain evidence="1 2">W8127</strain>
    </source>
</reference>
<dbReference type="SUPFAM" id="SSF81901">
    <property type="entry name" value="HCP-like"/>
    <property type="match status" value="1"/>
</dbReference>
<name>A0A556SR78_9GAMM</name>
<dbReference type="Gene3D" id="1.25.40.10">
    <property type="entry name" value="Tetratricopeptide repeat domain"/>
    <property type="match status" value="1"/>
</dbReference>
<dbReference type="RefSeq" id="WP_144091621.1">
    <property type="nucleotide sequence ID" value="NZ_VMHM01000005.1"/>
</dbReference>
<gene>
    <name evidence="1" type="ORF">FPQ15_04440</name>
</gene>
<proteinExistence type="predicted"/>
<evidence type="ECO:0000313" key="1">
    <source>
        <dbReference type="EMBL" id="TSK03645.1"/>
    </source>
</evidence>
<dbReference type="InterPro" id="IPR052748">
    <property type="entry name" value="ISR_Activator"/>
</dbReference>
<dbReference type="EMBL" id="VMHM01000005">
    <property type="protein sequence ID" value="TSK03645.1"/>
    <property type="molecule type" value="Genomic_DNA"/>
</dbReference>
<dbReference type="Pfam" id="PF08238">
    <property type="entry name" value="Sel1"/>
    <property type="match status" value="5"/>
</dbReference>
<protein>
    <submittedName>
        <fullName evidence="1">Sel1 repeat family protein</fullName>
    </submittedName>
</protein>
<dbReference type="PROSITE" id="PS51257">
    <property type="entry name" value="PROKAR_LIPOPROTEIN"/>
    <property type="match status" value="1"/>
</dbReference>
<dbReference type="InterPro" id="IPR006597">
    <property type="entry name" value="Sel1-like"/>
</dbReference>
<evidence type="ECO:0000313" key="2">
    <source>
        <dbReference type="Proteomes" id="UP000319483"/>
    </source>
</evidence>
<comment type="caution">
    <text evidence="1">The sequence shown here is derived from an EMBL/GenBank/DDBJ whole genome shotgun (WGS) entry which is preliminary data.</text>
</comment>
<dbReference type="SMART" id="SM00671">
    <property type="entry name" value="SEL1"/>
    <property type="match status" value="5"/>
</dbReference>
<dbReference type="Proteomes" id="UP000319483">
    <property type="component" value="Unassembled WGS sequence"/>
</dbReference>
<accession>A0A556SR78</accession>
<dbReference type="AlphaFoldDB" id="A0A556SR78"/>
<dbReference type="InterPro" id="IPR011990">
    <property type="entry name" value="TPR-like_helical_dom_sf"/>
</dbReference>
<dbReference type="PANTHER" id="PTHR45011:SF1">
    <property type="entry name" value="DAP3-BINDING CELL DEATH ENHANCER 1"/>
    <property type="match status" value="1"/>
</dbReference>